<name>A0A8B8HUB5_VANTA</name>
<keyword evidence="1" id="KW-1185">Reference proteome</keyword>
<dbReference type="AlphaFoldDB" id="A0A8B8HUB5"/>
<protein>
    <submittedName>
        <fullName evidence="2">Ommochrome-binding protein-like</fullName>
    </submittedName>
</protein>
<dbReference type="InterPro" id="IPR015943">
    <property type="entry name" value="WD40/YVTN_repeat-like_dom_sf"/>
</dbReference>
<dbReference type="OMA" id="IYSDSHE"/>
<accession>A0A8B8HUB5</accession>
<organism evidence="1 2">
    <name type="scientific">Vanessa tameamea</name>
    <name type="common">Kamehameha butterfly</name>
    <dbReference type="NCBI Taxonomy" id="334116"/>
    <lineage>
        <taxon>Eukaryota</taxon>
        <taxon>Metazoa</taxon>
        <taxon>Ecdysozoa</taxon>
        <taxon>Arthropoda</taxon>
        <taxon>Hexapoda</taxon>
        <taxon>Insecta</taxon>
        <taxon>Pterygota</taxon>
        <taxon>Neoptera</taxon>
        <taxon>Endopterygota</taxon>
        <taxon>Lepidoptera</taxon>
        <taxon>Glossata</taxon>
        <taxon>Ditrysia</taxon>
        <taxon>Papilionoidea</taxon>
        <taxon>Nymphalidae</taxon>
        <taxon>Nymphalinae</taxon>
        <taxon>Vanessa</taxon>
    </lineage>
</organism>
<evidence type="ECO:0000313" key="1">
    <source>
        <dbReference type="Proteomes" id="UP001652626"/>
    </source>
</evidence>
<dbReference type="Gene3D" id="2.130.10.10">
    <property type="entry name" value="YVTN repeat-like/Quinoprotein amine dehydrogenase"/>
    <property type="match status" value="1"/>
</dbReference>
<dbReference type="SUPFAM" id="SSF63829">
    <property type="entry name" value="Calcium-dependent phosphotriesterase"/>
    <property type="match status" value="1"/>
</dbReference>
<dbReference type="Proteomes" id="UP001652626">
    <property type="component" value="Chromosome 17"/>
</dbReference>
<proteinExistence type="predicted"/>
<reference evidence="2" key="1">
    <citation type="submission" date="2025-08" db="UniProtKB">
        <authorList>
            <consortium name="RefSeq"/>
        </authorList>
    </citation>
    <scope>IDENTIFICATION</scope>
    <source>
        <tissue evidence="2">Whole body</tissue>
    </source>
</reference>
<dbReference type="OrthoDB" id="7022538at2759"/>
<evidence type="ECO:0000313" key="2">
    <source>
        <dbReference type="RefSeq" id="XP_026487987.2"/>
    </source>
</evidence>
<gene>
    <name evidence="2" type="primary">LOC113394781</name>
</gene>
<dbReference type="RefSeq" id="XP_026487987.2">
    <property type="nucleotide sequence ID" value="XM_026632202.2"/>
</dbReference>
<dbReference type="GeneID" id="113394781"/>
<sequence>MVIAIKEMINFAINRNKICDLLTDYSSRRCYIKENLASLAHSPNQLAFSGVTNTLYFSFDSGQGEYLPASFNIDTKRLTVLKGIKDAFAMASDSANEIYFGGSHGIYKYSPISRSLKRLGVSNLDIWWIQVKSKIYFIKFPSLKLYYYENRKIKSVSLLKNSTINQFVIDSDDNIFFINSTGLFGVQNGSSNVVFMKKDPRYYGIALDNAGHVYLCCEDGVYVVGKMLQKVKKFLNIHGIMGMTFDKDNNLIYSDSHEIFRLKPISKYDSVYDNAMN</sequence>